<evidence type="ECO:0000313" key="2">
    <source>
        <dbReference type="Proteomes" id="UP000011713"/>
    </source>
</evidence>
<accession>M4BWE8</accession>
<dbReference type="EnsemblProtists" id="HpaT810849">
    <property type="protein sequence ID" value="HpaP810849"/>
    <property type="gene ID" value="HpaG810849"/>
</dbReference>
<dbReference type="VEuPathDB" id="FungiDB:HpaG810849"/>
<name>M4BWE8_HYAAE</name>
<dbReference type="InParanoid" id="M4BWE8"/>
<organism evidence="1 2">
    <name type="scientific">Hyaloperonospora arabidopsidis (strain Emoy2)</name>
    <name type="common">Downy mildew agent</name>
    <name type="synonym">Peronospora arabidopsidis</name>
    <dbReference type="NCBI Taxonomy" id="559515"/>
    <lineage>
        <taxon>Eukaryota</taxon>
        <taxon>Sar</taxon>
        <taxon>Stramenopiles</taxon>
        <taxon>Oomycota</taxon>
        <taxon>Peronosporomycetes</taxon>
        <taxon>Peronosporales</taxon>
        <taxon>Peronosporaceae</taxon>
        <taxon>Hyaloperonospora</taxon>
    </lineage>
</organism>
<protein>
    <submittedName>
        <fullName evidence="1">Uncharacterized protein</fullName>
    </submittedName>
</protein>
<sequence>MRQKETDDDDFNDTKFKPSELWTLRDDSCYGCIKSPLSALHKNPAGASGGERN</sequence>
<keyword evidence="2" id="KW-1185">Reference proteome</keyword>
<dbReference type="EMBL" id="JH597999">
    <property type="status" value="NOT_ANNOTATED_CDS"/>
    <property type="molecule type" value="Genomic_DNA"/>
</dbReference>
<evidence type="ECO:0000313" key="1">
    <source>
        <dbReference type="EnsemblProtists" id="HpaP810849"/>
    </source>
</evidence>
<dbReference type="HOGENOM" id="CLU_3072760_0_0_1"/>
<dbReference type="AlphaFoldDB" id="M4BWE8"/>
<reference evidence="1" key="2">
    <citation type="submission" date="2015-06" db="UniProtKB">
        <authorList>
            <consortium name="EnsemblProtists"/>
        </authorList>
    </citation>
    <scope>IDENTIFICATION</scope>
    <source>
        <strain evidence="1">Emoy2</strain>
    </source>
</reference>
<dbReference type="Proteomes" id="UP000011713">
    <property type="component" value="Unassembled WGS sequence"/>
</dbReference>
<proteinExistence type="predicted"/>
<reference evidence="2" key="1">
    <citation type="journal article" date="2010" name="Science">
        <title>Signatures of adaptation to obligate biotrophy in the Hyaloperonospora arabidopsidis genome.</title>
        <authorList>
            <person name="Baxter L."/>
            <person name="Tripathy S."/>
            <person name="Ishaque N."/>
            <person name="Boot N."/>
            <person name="Cabral A."/>
            <person name="Kemen E."/>
            <person name="Thines M."/>
            <person name="Ah-Fong A."/>
            <person name="Anderson R."/>
            <person name="Badejoko W."/>
            <person name="Bittner-Eddy P."/>
            <person name="Boore J.L."/>
            <person name="Chibucos M.C."/>
            <person name="Coates M."/>
            <person name="Dehal P."/>
            <person name="Delehaunty K."/>
            <person name="Dong S."/>
            <person name="Downton P."/>
            <person name="Dumas B."/>
            <person name="Fabro G."/>
            <person name="Fronick C."/>
            <person name="Fuerstenberg S.I."/>
            <person name="Fulton L."/>
            <person name="Gaulin E."/>
            <person name="Govers F."/>
            <person name="Hughes L."/>
            <person name="Humphray S."/>
            <person name="Jiang R.H."/>
            <person name="Judelson H."/>
            <person name="Kamoun S."/>
            <person name="Kyung K."/>
            <person name="Meijer H."/>
            <person name="Minx P."/>
            <person name="Morris P."/>
            <person name="Nelson J."/>
            <person name="Phuntumart V."/>
            <person name="Qutob D."/>
            <person name="Rehmany A."/>
            <person name="Rougon-Cardoso A."/>
            <person name="Ryden P."/>
            <person name="Torto-Alalibo T."/>
            <person name="Studholme D."/>
            <person name="Wang Y."/>
            <person name="Win J."/>
            <person name="Wood J."/>
            <person name="Clifton S.W."/>
            <person name="Rogers J."/>
            <person name="Van den Ackerveken G."/>
            <person name="Jones J.D."/>
            <person name="McDowell J.M."/>
            <person name="Beynon J."/>
            <person name="Tyler B.M."/>
        </authorList>
    </citation>
    <scope>NUCLEOTIDE SEQUENCE [LARGE SCALE GENOMIC DNA]</scope>
    <source>
        <strain evidence="2">Emoy2</strain>
    </source>
</reference>